<dbReference type="InterPro" id="IPR036942">
    <property type="entry name" value="Beta-barrel_TonB_sf"/>
</dbReference>
<dbReference type="Gene3D" id="2.40.170.20">
    <property type="entry name" value="TonB-dependent receptor, beta-barrel domain"/>
    <property type="match status" value="1"/>
</dbReference>
<reference evidence="9 10" key="1">
    <citation type="submission" date="2017-04" db="EMBL/GenBank/DDBJ databases">
        <authorList>
            <person name="Afonso C.L."/>
            <person name="Miller P.J."/>
            <person name="Scott M.A."/>
            <person name="Spackman E."/>
            <person name="Goraichik I."/>
            <person name="Dimitrov K.M."/>
            <person name="Suarez D.L."/>
            <person name="Swayne D.E."/>
        </authorList>
    </citation>
    <scope>NUCLEOTIDE SEQUENCE [LARGE SCALE GENOMIC DNA]</scope>
    <source>
        <strain evidence="9 10">DSM 19625</strain>
    </source>
</reference>
<dbReference type="Pfam" id="PF07715">
    <property type="entry name" value="Plug"/>
    <property type="match status" value="1"/>
</dbReference>
<dbReference type="InterPro" id="IPR023997">
    <property type="entry name" value="TonB-dep_OMP_SusC/RagA_CS"/>
</dbReference>
<keyword evidence="6 7" id="KW-0998">Cell outer membrane</keyword>
<name>A0A1W2E639_9SPHI</name>
<comment type="similarity">
    <text evidence="7">Belongs to the TonB-dependent receptor family.</text>
</comment>
<evidence type="ECO:0000256" key="5">
    <source>
        <dbReference type="ARBA" id="ARBA00023136"/>
    </source>
</evidence>
<dbReference type="InterPro" id="IPR008969">
    <property type="entry name" value="CarboxyPept-like_regulatory"/>
</dbReference>
<dbReference type="AlphaFoldDB" id="A0A1W2E639"/>
<dbReference type="PROSITE" id="PS52016">
    <property type="entry name" value="TONB_DEPENDENT_REC_3"/>
    <property type="match status" value="1"/>
</dbReference>
<dbReference type="InterPro" id="IPR023996">
    <property type="entry name" value="TonB-dep_OMP_SusC/RagA"/>
</dbReference>
<evidence type="ECO:0000256" key="1">
    <source>
        <dbReference type="ARBA" id="ARBA00004571"/>
    </source>
</evidence>
<evidence type="ECO:0000256" key="6">
    <source>
        <dbReference type="ARBA" id="ARBA00023237"/>
    </source>
</evidence>
<dbReference type="GO" id="GO:0009279">
    <property type="term" value="C:cell outer membrane"/>
    <property type="evidence" value="ECO:0007669"/>
    <property type="project" value="UniProtKB-SubCell"/>
</dbReference>
<dbReference type="NCBIfam" id="TIGR04057">
    <property type="entry name" value="SusC_RagA_signa"/>
    <property type="match status" value="1"/>
</dbReference>
<dbReference type="InterPro" id="IPR037066">
    <property type="entry name" value="Plug_dom_sf"/>
</dbReference>
<keyword evidence="10" id="KW-1185">Reference proteome</keyword>
<evidence type="ECO:0000256" key="3">
    <source>
        <dbReference type="ARBA" id="ARBA00022452"/>
    </source>
</evidence>
<evidence type="ECO:0000256" key="2">
    <source>
        <dbReference type="ARBA" id="ARBA00022448"/>
    </source>
</evidence>
<dbReference type="STRING" id="475255.SAMN04488101_11051"/>
<dbReference type="InterPro" id="IPR039426">
    <property type="entry name" value="TonB-dep_rcpt-like"/>
</dbReference>
<comment type="subcellular location">
    <subcellularLocation>
        <location evidence="1 7">Cell outer membrane</location>
        <topology evidence="1 7">Multi-pass membrane protein</topology>
    </subcellularLocation>
</comment>
<dbReference type="RefSeq" id="WP_235005359.1">
    <property type="nucleotide sequence ID" value="NZ_FWYB01000010.1"/>
</dbReference>
<feature type="domain" description="TonB-dependent receptor plug" evidence="8">
    <location>
        <begin position="143"/>
        <end position="273"/>
    </location>
</feature>
<keyword evidence="2 7" id="KW-0813">Transport</keyword>
<dbReference type="Proteomes" id="UP000192678">
    <property type="component" value="Unassembled WGS sequence"/>
</dbReference>
<dbReference type="EMBL" id="FWYB01000010">
    <property type="protein sequence ID" value="SMD04902.1"/>
    <property type="molecule type" value="Genomic_DNA"/>
</dbReference>
<evidence type="ECO:0000259" key="8">
    <source>
        <dbReference type="Pfam" id="PF07715"/>
    </source>
</evidence>
<proteinExistence type="inferred from homology"/>
<accession>A0A1W2E639</accession>
<dbReference type="NCBIfam" id="TIGR04056">
    <property type="entry name" value="OMP_RagA_SusC"/>
    <property type="match status" value="1"/>
</dbReference>
<evidence type="ECO:0000256" key="7">
    <source>
        <dbReference type="PROSITE-ProRule" id="PRU01360"/>
    </source>
</evidence>
<dbReference type="Gene3D" id="2.170.130.10">
    <property type="entry name" value="TonB-dependent receptor, plug domain"/>
    <property type="match status" value="1"/>
</dbReference>
<organism evidence="9 10">
    <name type="scientific">Pedobacter nyackensis</name>
    <dbReference type="NCBI Taxonomy" id="475255"/>
    <lineage>
        <taxon>Bacteria</taxon>
        <taxon>Pseudomonadati</taxon>
        <taxon>Bacteroidota</taxon>
        <taxon>Sphingobacteriia</taxon>
        <taxon>Sphingobacteriales</taxon>
        <taxon>Sphingobacteriaceae</taxon>
        <taxon>Pedobacter</taxon>
    </lineage>
</organism>
<dbReference type="SUPFAM" id="SSF49464">
    <property type="entry name" value="Carboxypeptidase regulatory domain-like"/>
    <property type="match status" value="1"/>
</dbReference>
<evidence type="ECO:0000313" key="10">
    <source>
        <dbReference type="Proteomes" id="UP000192678"/>
    </source>
</evidence>
<sequence length="1078" mass="118984">MMKHRDKKGIKLNTLKQNMAMKHLFKILMIILVGSMTTMPAYAQKMVVVKGTVIEKSTNLGLPGVTISTGTPLKVISSSGNGGSFSVSVPENASLVFRYIGFANQTIKAVAKSDFRVMMQESSNNLDVVKITVGYSTKTKEVLTGAATTISGKALQDVPVANVMELLQGKIAGLNIQNNSGSPGARGSIFVRGLSSIDIQGSGNDAFLTPTSPLFVIDGVPLDANSNYEYGFSQGGPGISPLSLIPPEDIEEVTLLKDAQATSLYGSQGAYGVILITTKRGKSKTPIIQYVTNLFVNTPPKLRSVIGGKGERDSRLWQIMNNDSTIFTGRERIDDNPFLSDSLNAFFNNSTDWQRVFFRTTINQTHNINASGGDQNFNYKVNVGYYDEKGIIENTGLKRYSLGMNVLYQPSEKFRLFANVSSAMGISKKGSGNGVQQTGVASGSSASSLLPPPSLFSSSGDATGVFLTDNNNKTGNIKTNLEGRYQFLKSLSMTSVVNYDYNNGTADIYKPAVLNNNTAIVYNFNERRSVLYNRNMINFTETFKEKHNLSVFAFNEMYIRNYQAGAINQLQTPNDQYQGPLGFNPSLSRGGILDNYSASRSAALATSVSYNYDKKYVIDFSYRWDGVSNSGPDVPWSKNPSVGLRWNFNKENLLVTSKWLDYGSIRTSWGKNIVPNGTVFDAFGSYNFSGVYNGSQAIGVNFENLPNTSLTPTVTTQFNTGLDIGLFEGKYQITFDTYYKMVDNQLRQKALADHNGFDKIKTNEVSLVNYGYEFSLTVRPLAKNSNYNWTVSFNGAINKDVLTGLPDGVRQILQKDKETGQSILYRLGRNSLSNVLYNTKGVYSTTDDVAVDPATGKRYSTKNGNTTVFFQGGDPYWADINGDYKLDERDLVIAGNSFPQITGGISSFFSWGPYSANINLSYTLKRDILNNALAQRFQNFANPAAQNNLVPIEQYNYWKQPGDVATYPYPYSFLRYGAYSEFVNGGSLFLPYRYDQTMFQEDGSYLKINTLTLAYTFDKKLASRLGVTSMRVYCTGNNLYTFTNYSGPDPENVTDLGRDNSAGYPSRRSYSIGLNVQF</sequence>
<keyword evidence="3 7" id="KW-1134">Transmembrane beta strand</keyword>
<gene>
    <name evidence="9" type="ORF">SAMN04488101_11051</name>
</gene>
<evidence type="ECO:0000256" key="4">
    <source>
        <dbReference type="ARBA" id="ARBA00022692"/>
    </source>
</evidence>
<dbReference type="SUPFAM" id="SSF56935">
    <property type="entry name" value="Porins"/>
    <property type="match status" value="1"/>
</dbReference>
<keyword evidence="5 7" id="KW-0472">Membrane</keyword>
<keyword evidence="4 7" id="KW-0812">Transmembrane</keyword>
<evidence type="ECO:0000313" key="9">
    <source>
        <dbReference type="EMBL" id="SMD04902.1"/>
    </source>
</evidence>
<protein>
    <submittedName>
        <fullName evidence="9">TonB-linked outer membrane protein, SusC/RagA family</fullName>
    </submittedName>
</protein>
<dbReference type="InterPro" id="IPR012910">
    <property type="entry name" value="Plug_dom"/>
</dbReference>